<dbReference type="OrthoDB" id="9797344at2"/>
<dbReference type="AlphaFoldDB" id="L0K642"/>
<reference evidence="3" key="1">
    <citation type="submission" date="2012-02" db="EMBL/GenBank/DDBJ databases">
        <title>The complete genome of Halobacteroides halobius DSM 5150.</title>
        <authorList>
            <person name="Lucas S."/>
            <person name="Copeland A."/>
            <person name="Lapidus A."/>
            <person name="Glavina del Rio T."/>
            <person name="Dalin E."/>
            <person name="Tice H."/>
            <person name="Bruce D."/>
            <person name="Goodwin L."/>
            <person name="Pitluck S."/>
            <person name="Peters L."/>
            <person name="Mikhailova N."/>
            <person name="Gu W."/>
            <person name="Kyrpides N."/>
            <person name="Mavromatis K."/>
            <person name="Ivanova N."/>
            <person name="Brettin T."/>
            <person name="Detter J.C."/>
            <person name="Han C."/>
            <person name="Larimer F."/>
            <person name="Land M."/>
            <person name="Hauser L."/>
            <person name="Markowitz V."/>
            <person name="Cheng J.-F."/>
            <person name="Hugenholtz P."/>
            <person name="Woyke T."/>
            <person name="Wu D."/>
            <person name="Tindall B."/>
            <person name="Pomrenke H."/>
            <person name="Brambilla E."/>
            <person name="Klenk H.-P."/>
            <person name="Eisen J.A."/>
        </authorList>
    </citation>
    <scope>NUCLEOTIDE SEQUENCE [LARGE SCALE GENOMIC DNA]</scope>
    <source>
        <strain evidence="3">ATCC 35273 / DSM 5150 / MD-1</strain>
    </source>
</reference>
<dbReference type="PROSITE" id="PS51831">
    <property type="entry name" value="HD"/>
    <property type="match status" value="1"/>
</dbReference>
<accession>L0K642</accession>
<dbReference type="Pfam" id="PF01966">
    <property type="entry name" value="HD"/>
    <property type="match status" value="1"/>
</dbReference>
<dbReference type="PATRIC" id="fig|748449.3.peg.722"/>
<keyword evidence="3" id="KW-1185">Reference proteome</keyword>
<gene>
    <name evidence="2" type="ordered locus">Halha_0765</name>
</gene>
<dbReference type="EMBL" id="CP003359">
    <property type="protein sequence ID" value="AGB40737.1"/>
    <property type="molecule type" value="Genomic_DNA"/>
</dbReference>
<name>L0K642_HALHC</name>
<organism evidence="2 3">
    <name type="scientific">Halobacteroides halobius (strain ATCC 35273 / DSM 5150 / MD-1)</name>
    <dbReference type="NCBI Taxonomy" id="748449"/>
    <lineage>
        <taxon>Bacteria</taxon>
        <taxon>Bacillati</taxon>
        <taxon>Bacillota</taxon>
        <taxon>Clostridia</taxon>
        <taxon>Halanaerobiales</taxon>
        <taxon>Halobacteroidaceae</taxon>
        <taxon>Halobacteroides</taxon>
    </lineage>
</organism>
<dbReference type="InterPro" id="IPR006674">
    <property type="entry name" value="HD_domain"/>
</dbReference>
<dbReference type="Proteomes" id="UP000010880">
    <property type="component" value="Chromosome"/>
</dbReference>
<dbReference type="InterPro" id="IPR006675">
    <property type="entry name" value="HDIG_dom"/>
</dbReference>
<dbReference type="RefSeq" id="WP_015326462.1">
    <property type="nucleotide sequence ID" value="NC_019978.1"/>
</dbReference>
<evidence type="ECO:0000259" key="1">
    <source>
        <dbReference type="PROSITE" id="PS51831"/>
    </source>
</evidence>
<dbReference type="InterPro" id="IPR003607">
    <property type="entry name" value="HD/PDEase_dom"/>
</dbReference>
<evidence type="ECO:0000313" key="3">
    <source>
        <dbReference type="Proteomes" id="UP000010880"/>
    </source>
</evidence>
<dbReference type="STRING" id="748449.Halha_0765"/>
<dbReference type="SUPFAM" id="SSF109604">
    <property type="entry name" value="HD-domain/PDEase-like"/>
    <property type="match status" value="1"/>
</dbReference>
<dbReference type="eggNOG" id="COG1418">
    <property type="taxonomic scope" value="Bacteria"/>
</dbReference>
<dbReference type="Gene3D" id="1.10.3210.10">
    <property type="entry name" value="Hypothetical protein af1432"/>
    <property type="match status" value="1"/>
</dbReference>
<proteinExistence type="predicted"/>
<dbReference type="NCBIfam" id="TIGR00277">
    <property type="entry name" value="HDIG"/>
    <property type="match status" value="1"/>
</dbReference>
<evidence type="ECO:0000313" key="2">
    <source>
        <dbReference type="EMBL" id="AGB40737.1"/>
    </source>
</evidence>
<feature type="domain" description="HD" evidence="1">
    <location>
        <begin position="34"/>
        <end position="151"/>
    </location>
</feature>
<protein>
    <submittedName>
        <fullName evidence="2">Putative domain HDIG-containing protein</fullName>
    </submittedName>
</protein>
<dbReference type="HOGENOM" id="CLU_087303_0_0_9"/>
<sequence length="256" mass="30255">MNKKLFLALQNWFNNYVDQYSFSNPKDQENIDLKFKHSYKVCNRMTDIAKEILPPEELYTAKTIALFHDLGRFEQYKRYKTFADAKSEDHAALGVKILKDNNIFTEVDQSTTELILKAITYHNQATLPQTESKKCLVYSKLIRDADKLDIWRVVLKEYNSPSNNSTVGLGLADKPKISDEIYQQLMREEVINYQDLKTLNDFKLLQMGWVYDINFKESFRIIKEKDYIDRLFKTLPDTKKAKRVYDKINSYLNQKL</sequence>
<dbReference type="KEGG" id="hhl:Halha_0765"/>
<dbReference type="CDD" id="cd00077">
    <property type="entry name" value="HDc"/>
    <property type="match status" value="1"/>
</dbReference>